<proteinExistence type="predicted"/>
<gene>
    <name evidence="2" type="ORF">KV110_28210</name>
</gene>
<dbReference type="RefSeq" id="WP_218470265.1">
    <property type="nucleotide sequence ID" value="NZ_BAABJN010000003.1"/>
</dbReference>
<organism evidence="2 3">
    <name type="scientific">Nocardia iowensis</name>
    <dbReference type="NCBI Taxonomy" id="204891"/>
    <lineage>
        <taxon>Bacteria</taxon>
        <taxon>Bacillati</taxon>
        <taxon>Actinomycetota</taxon>
        <taxon>Actinomycetes</taxon>
        <taxon>Mycobacteriales</taxon>
        <taxon>Nocardiaceae</taxon>
        <taxon>Nocardia</taxon>
    </lineage>
</organism>
<dbReference type="InterPro" id="IPR015590">
    <property type="entry name" value="Aldehyde_DH_dom"/>
</dbReference>
<keyword evidence="3" id="KW-1185">Reference proteome</keyword>
<dbReference type="Proteomes" id="UP000694257">
    <property type="component" value="Chromosome"/>
</dbReference>
<name>A0ABX8RKE6_NOCIO</name>
<accession>A0ABX8RKE6</accession>
<sequence>MAPIVIDPMIGARTVASADRSQLNGVSGEPVADVGLAPRLLAQSAVAELRADADGVPPDPAIFPRAAALFATENLAGASPNDYALNVIRSSGLTMSAVRRSVEEIVAQLTELPETTAAELPRTEFGNGFRTRWVPRGRLFAAVLASNHPAPNASWVQALFHGYSVLVRPGSRDPFTPLRLIAALTAAGLPAGKIAFLPSSHAVGEFLLGQADRGIVYGGESAVTRWRARESVAVRGPGRAKALLDADIDDTVLDHLAYSASFDGGARCNNLSAVLTSRPVAQVADGLALRLRKLPVLPATDPAADLLFLERGRAQRLERLIDSMRAELTDHSGGDSMVELDDGSVVPQPIVLSAPTASHPLVGTELPFPFVVVAPWTAADGIAPLRDSLVLNLITDRAELVSRALREPSVRKVVRGTVLPWATVPGIPHDDNFTQFLLEPKGCIGDSAE</sequence>
<evidence type="ECO:0000313" key="2">
    <source>
        <dbReference type="EMBL" id="QXN89389.1"/>
    </source>
</evidence>
<dbReference type="EMBL" id="CP078145">
    <property type="protein sequence ID" value="QXN89389.1"/>
    <property type="molecule type" value="Genomic_DNA"/>
</dbReference>
<protein>
    <submittedName>
        <fullName evidence="2">Aldehyde dehydrogenase family protein</fullName>
    </submittedName>
</protein>
<evidence type="ECO:0000259" key="1">
    <source>
        <dbReference type="Pfam" id="PF00171"/>
    </source>
</evidence>
<feature type="domain" description="Aldehyde dehydrogenase" evidence="1">
    <location>
        <begin position="24"/>
        <end position="377"/>
    </location>
</feature>
<reference evidence="2 3" key="1">
    <citation type="submission" date="2021-07" db="EMBL/GenBank/DDBJ databases">
        <title>Whole Genome Sequence of Nocardia Iowensis.</title>
        <authorList>
            <person name="Lamm A."/>
            <person name="Collins-Fairclough A.M."/>
            <person name="Bunk B."/>
            <person name="Sproer C."/>
        </authorList>
    </citation>
    <scope>NUCLEOTIDE SEQUENCE [LARGE SCALE GENOMIC DNA]</scope>
    <source>
        <strain evidence="2 3">NRRL 5646</strain>
    </source>
</reference>
<evidence type="ECO:0000313" key="3">
    <source>
        <dbReference type="Proteomes" id="UP000694257"/>
    </source>
</evidence>
<dbReference type="Pfam" id="PF00171">
    <property type="entry name" value="Aldedh"/>
    <property type="match status" value="1"/>
</dbReference>